<reference evidence="9" key="1">
    <citation type="journal article" date="2023" name="Plant J.">
        <title>Genome sequences and population genomics provide insights into the demographic history, inbreeding, and mutation load of two 'living fossil' tree species of Dipteronia.</title>
        <authorList>
            <person name="Feng Y."/>
            <person name="Comes H.P."/>
            <person name="Chen J."/>
            <person name="Zhu S."/>
            <person name="Lu R."/>
            <person name="Zhang X."/>
            <person name="Li P."/>
            <person name="Qiu J."/>
            <person name="Olsen K.M."/>
            <person name="Qiu Y."/>
        </authorList>
    </citation>
    <scope>NUCLEOTIDE SEQUENCE</scope>
    <source>
        <strain evidence="9">KIB01</strain>
    </source>
</reference>
<dbReference type="EMBL" id="JANJYI010000007">
    <property type="protein sequence ID" value="KAK2640808.1"/>
    <property type="molecule type" value="Genomic_DNA"/>
</dbReference>
<evidence type="ECO:0000256" key="7">
    <source>
        <dbReference type="SAM" id="MobiDB-lite"/>
    </source>
</evidence>
<evidence type="ECO:0000256" key="6">
    <source>
        <dbReference type="RuleBase" id="RU367028"/>
    </source>
</evidence>
<evidence type="ECO:0000256" key="1">
    <source>
        <dbReference type="ARBA" id="ARBA00004123"/>
    </source>
</evidence>
<keyword evidence="3 6" id="KW-0805">Transcription regulation</keyword>
<keyword evidence="10" id="KW-1185">Reference proteome</keyword>
<dbReference type="AlphaFoldDB" id="A0AAD9TS92"/>
<feature type="compositionally biased region" description="Low complexity" evidence="7">
    <location>
        <begin position="54"/>
        <end position="72"/>
    </location>
</feature>
<dbReference type="Proteomes" id="UP001280121">
    <property type="component" value="Unassembled WGS sequence"/>
</dbReference>
<organism evidence="9 10">
    <name type="scientific">Dipteronia dyeriana</name>
    <dbReference type="NCBI Taxonomy" id="168575"/>
    <lineage>
        <taxon>Eukaryota</taxon>
        <taxon>Viridiplantae</taxon>
        <taxon>Streptophyta</taxon>
        <taxon>Embryophyta</taxon>
        <taxon>Tracheophyta</taxon>
        <taxon>Spermatophyta</taxon>
        <taxon>Magnoliopsida</taxon>
        <taxon>eudicotyledons</taxon>
        <taxon>Gunneridae</taxon>
        <taxon>Pentapetalae</taxon>
        <taxon>rosids</taxon>
        <taxon>malvids</taxon>
        <taxon>Sapindales</taxon>
        <taxon>Sapindaceae</taxon>
        <taxon>Hippocastanoideae</taxon>
        <taxon>Acereae</taxon>
        <taxon>Dipteronia</taxon>
    </lineage>
</organism>
<evidence type="ECO:0000313" key="10">
    <source>
        <dbReference type="Proteomes" id="UP001280121"/>
    </source>
</evidence>
<feature type="domain" description="OVATE" evidence="8">
    <location>
        <begin position="114"/>
        <end position="173"/>
    </location>
</feature>
<comment type="subcellular location">
    <subcellularLocation>
        <location evidence="1 6">Nucleus</location>
    </subcellularLocation>
</comment>
<keyword evidence="5 6" id="KW-0539">Nucleus</keyword>
<evidence type="ECO:0000256" key="3">
    <source>
        <dbReference type="ARBA" id="ARBA00023015"/>
    </source>
</evidence>
<evidence type="ECO:0000313" key="9">
    <source>
        <dbReference type="EMBL" id="KAK2640808.1"/>
    </source>
</evidence>
<proteinExistence type="predicted"/>
<feature type="region of interest" description="Disordered" evidence="7">
    <location>
        <begin position="44"/>
        <end position="72"/>
    </location>
</feature>
<dbReference type="InterPro" id="IPR038933">
    <property type="entry name" value="Ovate"/>
</dbReference>
<evidence type="ECO:0000256" key="2">
    <source>
        <dbReference type="ARBA" id="ARBA00022491"/>
    </source>
</evidence>
<evidence type="ECO:0000259" key="8">
    <source>
        <dbReference type="PROSITE" id="PS51754"/>
    </source>
</evidence>
<evidence type="ECO:0000256" key="5">
    <source>
        <dbReference type="ARBA" id="ARBA00023242"/>
    </source>
</evidence>
<comment type="caution">
    <text evidence="9">The sequence shown here is derived from an EMBL/GenBank/DDBJ whole genome shotgun (WGS) entry which is preliminary data.</text>
</comment>
<keyword evidence="2 6" id="KW-0678">Repressor</keyword>
<dbReference type="PANTHER" id="PTHR33057:SF70">
    <property type="entry name" value="TRANSCRIPTION REPRESSOR-RELATED"/>
    <property type="match status" value="1"/>
</dbReference>
<dbReference type="GO" id="GO:0045892">
    <property type="term" value="P:negative regulation of DNA-templated transcription"/>
    <property type="evidence" value="ECO:0007669"/>
    <property type="project" value="UniProtKB-UniRule"/>
</dbReference>
<evidence type="ECO:0000256" key="4">
    <source>
        <dbReference type="ARBA" id="ARBA00023163"/>
    </source>
</evidence>
<dbReference type="PANTHER" id="PTHR33057">
    <property type="entry name" value="TRANSCRIPTION REPRESSOR OFP7-RELATED"/>
    <property type="match status" value="1"/>
</dbReference>
<dbReference type="InterPro" id="IPR006458">
    <property type="entry name" value="Ovate_C"/>
</dbReference>
<dbReference type="NCBIfam" id="TIGR01568">
    <property type="entry name" value="A_thal_3678"/>
    <property type="match status" value="1"/>
</dbReference>
<dbReference type="PROSITE" id="PS51754">
    <property type="entry name" value="OVATE"/>
    <property type="match status" value="1"/>
</dbReference>
<dbReference type="Pfam" id="PF04844">
    <property type="entry name" value="Ovate"/>
    <property type="match status" value="1"/>
</dbReference>
<name>A0AAD9TS92_9ROSI</name>
<dbReference type="GO" id="GO:0005634">
    <property type="term" value="C:nucleus"/>
    <property type="evidence" value="ECO:0007669"/>
    <property type="project" value="UniProtKB-SubCell"/>
</dbReference>
<sequence length="200" mass="22212">MHLANSSSLSLRPTVMSTNNKKKLPKSICTANLGCGCGKPNLSDVYEPKPKPKNTSTISNSTPQNNPNNNPCCFSSSTSIEKSYTSTKSSESETDSNPSKALSLCSKILDSVAVVKDSNDPYQDFRRSMMQMIIEKEIYSKEDLQELLKCFLELNSPLHHDVIVQAFTEIWNNEASISRKLELHPQKPCCVHGDDQSHES</sequence>
<gene>
    <name evidence="9" type="ORF">Ddye_022571</name>
</gene>
<comment type="function">
    <text evidence="6">Transcriptional repressor that regulates multiple aspects of plant growth and development.</text>
</comment>
<protein>
    <recommendedName>
        <fullName evidence="6">Transcription repressor</fullName>
    </recommendedName>
    <alternativeName>
        <fullName evidence="6">Ovate family protein</fullName>
    </alternativeName>
</protein>
<accession>A0AAD9TS92</accession>
<keyword evidence="4 6" id="KW-0804">Transcription</keyword>